<dbReference type="Proteomes" id="UP001164746">
    <property type="component" value="Chromosome 4"/>
</dbReference>
<organism evidence="6 7">
    <name type="scientific">Mya arenaria</name>
    <name type="common">Soft-shell clam</name>
    <dbReference type="NCBI Taxonomy" id="6604"/>
    <lineage>
        <taxon>Eukaryota</taxon>
        <taxon>Metazoa</taxon>
        <taxon>Spiralia</taxon>
        <taxon>Lophotrochozoa</taxon>
        <taxon>Mollusca</taxon>
        <taxon>Bivalvia</taxon>
        <taxon>Autobranchia</taxon>
        <taxon>Heteroconchia</taxon>
        <taxon>Euheterodonta</taxon>
        <taxon>Imparidentia</taxon>
        <taxon>Neoheterodontei</taxon>
        <taxon>Myida</taxon>
        <taxon>Myoidea</taxon>
        <taxon>Myidae</taxon>
        <taxon>Mya</taxon>
    </lineage>
</organism>
<dbReference type="EMBL" id="CP111015">
    <property type="protein sequence ID" value="WAR01879.1"/>
    <property type="molecule type" value="Genomic_DNA"/>
</dbReference>
<proteinExistence type="inferred from homology"/>
<dbReference type="InterPro" id="IPR006703">
    <property type="entry name" value="G_AIG1"/>
</dbReference>
<dbReference type="Gene3D" id="3.40.50.300">
    <property type="entry name" value="P-loop containing nucleotide triphosphate hydrolases"/>
    <property type="match status" value="1"/>
</dbReference>
<feature type="compositionally biased region" description="Low complexity" evidence="4">
    <location>
        <begin position="346"/>
        <end position="358"/>
    </location>
</feature>
<evidence type="ECO:0000256" key="1">
    <source>
        <dbReference type="ARBA" id="ARBA00008535"/>
    </source>
</evidence>
<sequence length="364" mass="42913">MAEALVQDENNTLRILIVGHTGHGKSSTANSLLGYKKKDKRGFVSKQSSKSITTKAESKVETRFGHMLEVVDCPGFADTSGSDDFIKREIGRALFYTLPGFHCVVFVLRPDRITESITHTIESFFDFFGKDVGAYACLVLTHLQDDAEMTEYIESFEPVKPEESGNDFLKNLIKLCEGKVLPIDNSNDVEDREKQVETILHRIDRMKKENKQSYFSNEMFAAAMEAIDEREKKRIQILDDKKREQEQEEQRREEELRRLKEEKEQIKKEAESKIEKERLRLMEEMNQKRIDLELKLKREKQKHTFKLEKLRLEMNRERESRMFEESRNNERRDNERRDEHFNQLWQTQQTKKQSDSSSNKCSLS</sequence>
<gene>
    <name evidence="6" type="ORF">MAR_008437</name>
</gene>
<dbReference type="PANTHER" id="PTHR10903:SF184">
    <property type="entry name" value="GTP-BINDING PROTEIN A"/>
    <property type="match status" value="1"/>
</dbReference>
<feature type="compositionally biased region" description="Basic and acidic residues" evidence="4">
    <location>
        <begin position="316"/>
        <end position="341"/>
    </location>
</feature>
<protein>
    <submittedName>
        <fullName evidence="6">GIMA9-like protein</fullName>
    </submittedName>
</protein>
<keyword evidence="2" id="KW-0547">Nucleotide-binding</keyword>
<comment type="similarity">
    <text evidence="1">Belongs to the TRAFAC class TrmE-Era-EngA-EngB-Septin-like GTPase superfamily. AIG1/Toc34/Toc159-like paraseptin GTPase family. IAN subfamily.</text>
</comment>
<dbReference type="Pfam" id="PF04548">
    <property type="entry name" value="AIG1"/>
    <property type="match status" value="1"/>
</dbReference>
<evidence type="ECO:0000313" key="7">
    <source>
        <dbReference type="Proteomes" id="UP001164746"/>
    </source>
</evidence>
<reference evidence="6" key="1">
    <citation type="submission" date="2022-11" db="EMBL/GenBank/DDBJ databases">
        <title>Centuries of genome instability and evolution in soft-shell clam transmissible cancer (bioRxiv).</title>
        <authorList>
            <person name="Hart S.F.M."/>
            <person name="Yonemitsu M.A."/>
            <person name="Giersch R.M."/>
            <person name="Beal B.F."/>
            <person name="Arriagada G."/>
            <person name="Davis B.W."/>
            <person name="Ostrander E.A."/>
            <person name="Goff S.P."/>
            <person name="Metzger M.J."/>
        </authorList>
    </citation>
    <scope>NUCLEOTIDE SEQUENCE</scope>
    <source>
        <strain evidence="6">MELC-2E11</strain>
        <tissue evidence="6">Siphon/mantle</tissue>
    </source>
</reference>
<name>A0ABY7E0D9_MYAAR</name>
<keyword evidence="3" id="KW-0342">GTP-binding</keyword>
<dbReference type="SUPFAM" id="SSF52540">
    <property type="entry name" value="P-loop containing nucleoside triphosphate hydrolases"/>
    <property type="match status" value="1"/>
</dbReference>
<evidence type="ECO:0000256" key="3">
    <source>
        <dbReference type="ARBA" id="ARBA00023134"/>
    </source>
</evidence>
<evidence type="ECO:0000256" key="4">
    <source>
        <dbReference type="SAM" id="MobiDB-lite"/>
    </source>
</evidence>
<keyword evidence="7" id="KW-1185">Reference proteome</keyword>
<evidence type="ECO:0000256" key="2">
    <source>
        <dbReference type="ARBA" id="ARBA00022741"/>
    </source>
</evidence>
<feature type="region of interest" description="Disordered" evidence="4">
    <location>
        <begin position="316"/>
        <end position="364"/>
    </location>
</feature>
<dbReference type="InterPro" id="IPR027417">
    <property type="entry name" value="P-loop_NTPase"/>
</dbReference>
<feature type="domain" description="AIG1-type G" evidence="5">
    <location>
        <begin position="10"/>
        <end position="224"/>
    </location>
</feature>
<evidence type="ECO:0000313" key="6">
    <source>
        <dbReference type="EMBL" id="WAR01879.1"/>
    </source>
</evidence>
<dbReference type="PANTHER" id="PTHR10903">
    <property type="entry name" value="GTPASE, IMAP FAMILY MEMBER-RELATED"/>
    <property type="match status" value="1"/>
</dbReference>
<accession>A0ABY7E0D9</accession>
<dbReference type="PROSITE" id="PS51720">
    <property type="entry name" value="G_AIG1"/>
    <property type="match status" value="1"/>
</dbReference>
<evidence type="ECO:0000259" key="5">
    <source>
        <dbReference type="PROSITE" id="PS51720"/>
    </source>
</evidence>
<dbReference type="InterPro" id="IPR045058">
    <property type="entry name" value="GIMA/IAN/Toc"/>
</dbReference>